<evidence type="ECO:0000259" key="1">
    <source>
        <dbReference type="SMART" id="SM01140"/>
    </source>
</evidence>
<dbReference type="InterPro" id="IPR016024">
    <property type="entry name" value="ARM-type_fold"/>
</dbReference>
<proteinExistence type="predicted"/>
<accession>A0ABM0M949</accession>
<dbReference type="InterPro" id="IPR011989">
    <property type="entry name" value="ARM-like"/>
</dbReference>
<dbReference type="PANTHER" id="PTHR46345:SF8">
    <property type="entry name" value="FORMIN 3, ISOFORM B"/>
    <property type="match status" value="1"/>
</dbReference>
<dbReference type="Proteomes" id="UP000694865">
    <property type="component" value="Unplaced"/>
</dbReference>
<dbReference type="InterPro" id="IPR010472">
    <property type="entry name" value="FH3_dom"/>
</dbReference>
<feature type="domain" description="Formin GTPase-binding" evidence="1">
    <location>
        <begin position="1"/>
        <end position="149"/>
    </location>
</feature>
<dbReference type="SUPFAM" id="SSF48371">
    <property type="entry name" value="ARM repeat"/>
    <property type="match status" value="2"/>
</dbReference>
<dbReference type="Gene3D" id="1.25.10.10">
    <property type="entry name" value="Leucine-rich Repeat Variant"/>
    <property type="match status" value="2"/>
</dbReference>
<dbReference type="InterPro" id="IPR010473">
    <property type="entry name" value="GTPase-bd"/>
</dbReference>
<dbReference type="SMART" id="SM01140">
    <property type="entry name" value="Drf_GBD"/>
    <property type="match status" value="1"/>
</dbReference>
<dbReference type="GeneID" id="102802892"/>
<organism evidence="2 3">
    <name type="scientific">Saccoglossus kowalevskii</name>
    <name type="common">Acorn worm</name>
    <dbReference type="NCBI Taxonomy" id="10224"/>
    <lineage>
        <taxon>Eukaryota</taxon>
        <taxon>Metazoa</taxon>
        <taxon>Hemichordata</taxon>
        <taxon>Enteropneusta</taxon>
        <taxon>Harrimaniidae</taxon>
        <taxon>Saccoglossus</taxon>
    </lineage>
</organism>
<dbReference type="Pfam" id="PF06367">
    <property type="entry name" value="Drf_FH3"/>
    <property type="match status" value="1"/>
</dbReference>
<evidence type="ECO:0000313" key="3">
    <source>
        <dbReference type="RefSeq" id="XP_006816540.1"/>
    </source>
</evidence>
<protein>
    <submittedName>
        <fullName evidence="3">Uncharacterized protein LOC102802892</fullName>
    </submittedName>
</protein>
<dbReference type="RefSeq" id="XP_006816540.1">
    <property type="nucleotide sequence ID" value="XM_006816477.1"/>
</dbReference>
<gene>
    <name evidence="3" type="primary">LOC102802892</name>
</gene>
<name>A0ABM0M949_SACKO</name>
<dbReference type="Pfam" id="PF06371">
    <property type="entry name" value="Drf_GBD"/>
    <property type="match status" value="1"/>
</dbReference>
<sequence length="566" mass="62106">MEGTKYSLVPSMVQERNEDSRCLRHQRQLSLGLADVAHRELVEKYSALKRRLQLGSAEWIQEFLEVDGIGVLLESFRQICEKGDVKKRLPDTYLQLECIWCIKAVMNSEAGIDFIIDNADCVQKLATGLDTEDVKVKKPIFELLSAMCIYSADGYKRALEAIEHYTYGFNDPNFELSTIIIPSVIFGLNRNLGIPTNQIKRTESFIYKMHDAAFSTLACEAPVFDGQYNVLSTFACDAPVLDGQYDILSTFACDASVLDGQYVVLSTFACDASVLDGQYNVLSTFACDASVLDGQYDVLSTFSCDASVLDGQYDELSTCACDASVLDGQYDVLSTFACDAPVLDGQYNVLSTFACDASVLDGQYDVLSTFSCDASMLDGQYDVLSTCACDASVLDGQYDVLSTFACDAPVLDGQYDVLSTCTCGASVLDGQYDVLSSFARDASMLDGQYDVLSTFACGASVLDGQCDVLSTFACEALVLDGQYDVLSPFARDASMLDGQYDTSKGQRYRFSFVVEELKKAGIVDYKTALLAFVNSILLSTEKLEDRTRLRNEFIGLRIIDVLAAIR</sequence>
<reference evidence="3" key="1">
    <citation type="submission" date="2025-08" db="UniProtKB">
        <authorList>
            <consortium name="RefSeq"/>
        </authorList>
    </citation>
    <scope>IDENTIFICATION</scope>
    <source>
        <tissue evidence="3">Testes</tissue>
    </source>
</reference>
<evidence type="ECO:0000313" key="2">
    <source>
        <dbReference type="Proteomes" id="UP000694865"/>
    </source>
</evidence>
<dbReference type="PANTHER" id="PTHR46345">
    <property type="entry name" value="INVERTED FORMIN-2"/>
    <property type="match status" value="1"/>
</dbReference>
<keyword evidence="2" id="KW-1185">Reference proteome</keyword>